<keyword evidence="2" id="KW-1185">Reference proteome</keyword>
<gene>
    <name evidence="1" type="ORF">DSM109990_01286</name>
</gene>
<name>A0ABY3ZIH4_9RHOB</name>
<reference evidence="2" key="1">
    <citation type="journal article" date="2022" name="Microorganisms">
        <title>Beyond the ABCs#Discovery of Three New Plasmid Types in Rhodobacterales (RepQ, RepY, RepW).</title>
        <authorList>
            <person name="Freese H.M."/>
            <person name="Ringel V."/>
            <person name="Overmann J."/>
            <person name="Petersen J."/>
        </authorList>
    </citation>
    <scope>NUCLEOTIDE SEQUENCE [LARGE SCALE GENOMIC DNA]</scope>
    <source>
        <strain evidence="2">DSM 109990</strain>
    </source>
</reference>
<accession>A0ABY3ZIH4</accession>
<dbReference type="RefSeq" id="WP_243262834.1">
    <property type="nucleotide sequence ID" value="NZ_CP085144.1"/>
</dbReference>
<evidence type="ECO:0000313" key="1">
    <source>
        <dbReference type="EMBL" id="UOA14480.1"/>
    </source>
</evidence>
<protein>
    <submittedName>
        <fullName evidence="1">Uncharacterized protein</fullName>
    </submittedName>
</protein>
<proteinExistence type="predicted"/>
<evidence type="ECO:0000313" key="2">
    <source>
        <dbReference type="Proteomes" id="UP000831019"/>
    </source>
</evidence>
<organism evidence="1 2">
    <name type="scientific">Sulfitobacter dubius</name>
    <dbReference type="NCBI Taxonomy" id="218673"/>
    <lineage>
        <taxon>Bacteria</taxon>
        <taxon>Pseudomonadati</taxon>
        <taxon>Pseudomonadota</taxon>
        <taxon>Alphaproteobacteria</taxon>
        <taxon>Rhodobacterales</taxon>
        <taxon>Roseobacteraceae</taxon>
        <taxon>Sulfitobacter</taxon>
    </lineage>
</organism>
<sequence>MTETHFTPRKVIELTLANSPESTVTALPDTCAGTAAFNIMAVTAPLAAKTESGNV</sequence>
<dbReference type="EMBL" id="CP085144">
    <property type="protein sequence ID" value="UOA14480.1"/>
    <property type="molecule type" value="Genomic_DNA"/>
</dbReference>
<dbReference type="Proteomes" id="UP000831019">
    <property type="component" value="Chromosome"/>
</dbReference>